<keyword evidence="2" id="KW-0812">Transmembrane</keyword>
<organism evidence="3 4">
    <name type="scientific">Rhodopseudomonas palustris</name>
    <dbReference type="NCBI Taxonomy" id="1076"/>
    <lineage>
        <taxon>Bacteria</taxon>
        <taxon>Pseudomonadati</taxon>
        <taxon>Pseudomonadota</taxon>
        <taxon>Alphaproteobacteria</taxon>
        <taxon>Hyphomicrobiales</taxon>
        <taxon>Nitrobacteraceae</taxon>
        <taxon>Rhodopseudomonas</taxon>
    </lineage>
</organism>
<evidence type="ECO:0000313" key="4">
    <source>
        <dbReference type="Proteomes" id="UP000782519"/>
    </source>
</evidence>
<feature type="transmembrane region" description="Helical" evidence="2">
    <location>
        <begin position="167"/>
        <end position="184"/>
    </location>
</feature>
<feature type="transmembrane region" description="Helical" evidence="2">
    <location>
        <begin position="48"/>
        <end position="65"/>
    </location>
</feature>
<sequence length="440" mass="49338">MKRTLPWLATPYAPVSFFVVATFLPYLVANNNVIFSINPILSPIEHTLVSLPLLLLLFCAAHLGYQHKPRSRGGLRLQHRRTTEPQNNTRLLTQYAPWSLRIARTLLWTCVVSSIAVGLYTFAAYRTGSFLTARAALDFQGVGVVLRLYIAGLPLYLALVGRFNREATYAVILLGFSVFLRAIAISERSALIEFALVFSVCYHFVTRISLLKYALYSAPVVLVYMALSLRDRLTTQGFRLSNGLFDSITFEMNNALIYYADTINKLYIGIFQGLTSSSLYIADPVYKLLGAGTVTDVGLATKYFLRELHSLGITDPGLSNPGGLAQDFSDFWYFFLPVVIAKFYIFGRLGRLFDNGHRIGLCLYPICFVAIFEYARFNYFYNGYGFLLGATFVMIAALIRPRRGTLGSLLRRPISRLRPSTLPPQLASSWRPGPTPTRDA</sequence>
<feature type="transmembrane region" description="Helical" evidence="2">
    <location>
        <begin position="106"/>
        <end position="127"/>
    </location>
</feature>
<evidence type="ECO:0000256" key="2">
    <source>
        <dbReference type="SAM" id="Phobius"/>
    </source>
</evidence>
<evidence type="ECO:0000256" key="1">
    <source>
        <dbReference type="SAM" id="MobiDB-lite"/>
    </source>
</evidence>
<feature type="transmembrane region" description="Helical" evidence="2">
    <location>
        <begin position="381"/>
        <end position="399"/>
    </location>
</feature>
<keyword evidence="2" id="KW-1133">Transmembrane helix</keyword>
<protein>
    <recommendedName>
        <fullName evidence="5">Oligosaccharide repeat unit polymerase</fullName>
    </recommendedName>
</protein>
<reference evidence="3" key="1">
    <citation type="submission" date="2020-07" db="EMBL/GenBank/DDBJ databases">
        <title>Huge and variable diversity of episymbiotic CPR bacteria and DPANN archaea in groundwater ecosystems.</title>
        <authorList>
            <person name="He C.Y."/>
            <person name="Keren R."/>
            <person name="Whittaker M."/>
            <person name="Farag I.F."/>
            <person name="Doudna J."/>
            <person name="Cate J.H.D."/>
            <person name="Banfield J.F."/>
        </authorList>
    </citation>
    <scope>NUCLEOTIDE SEQUENCE</scope>
    <source>
        <strain evidence="3">NC_groundwater_1818_Pr3_B-0.1um_66_35</strain>
    </source>
</reference>
<feature type="transmembrane region" description="Helical" evidence="2">
    <location>
        <begin position="139"/>
        <end position="160"/>
    </location>
</feature>
<accession>A0A933RUF4</accession>
<evidence type="ECO:0008006" key="5">
    <source>
        <dbReference type="Google" id="ProtNLM"/>
    </source>
</evidence>
<gene>
    <name evidence="3" type="ORF">HZA66_03435</name>
</gene>
<name>A0A933RUF4_RHOPL</name>
<dbReference type="Proteomes" id="UP000782519">
    <property type="component" value="Unassembled WGS sequence"/>
</dbReference>
<dbReference type="EMBL" id="JACRJB010000010">
    <property type="protein sequence ID" value="MBI5128472.1"/>
    <property type="molecule type" value="Genomic_DNA"/>
</dbReference>
<feature type="transmembrane region" description="Helical" evidence="2">
    <location>
        <begin position="331"/>
        <end position="347"/>
    </location>
</feature>
<evidence type="ECO:0000313" key="3">
    <source>
        <dbReference type="EMBL" id="MBI5128472.1"/>
    </source>
</evidence>
<feature type="transmembrane region" description="Helical" evidence="2">
    <location>
        <begin position="7"/>
        <end position="28"/>
    </location>
</feature>
<proteinExistence type="predicted"/>
<feature type="region of interest" description="Disordered" evidence="1">
    <location>
        <begin position="420"/>
        <end position="440"/>
    </location>
</feature>
<comment type="caution">
    <text evidence="3">The sequence shown here is derived from an EMBL/GenBank/DDBJ whole genome shotgun (WGS) entry which is preliminary data.</text>
</comment>
<keyword evidence="2" id="KW-0472">Membrane</keyword>
<feature type="transmembrane region" description="Helical" evidence="2">
    <location>
        <begin position="213"/>
        <end position="230"/>
    </location>
</feature>
<dbReference type="AlphaFoldDB" id="A0A933RUF4"/>